<dbReference type="EMBL" id="JH159160">
    <property type="protein sequence ID" value="EGZ08926.1"/>
    <property type="molecule type" value="Genomic_DNA"/>
</dbReference>
<dbReference type="RefSeq" id="XP_009535559.1">
    <property type="nucleotide sequence ID" value="XM_009537264.1"/>
</dbReference>
<evidence type="ECO:0000313" key="2">
    <source>
        <dbReference type="Proteomes" id="UP000002640"/>
    </source>
</evidence>
<evidence type="ECO:0000313" key="1">
    <source>
        <dbReference type="EMBL" id="EGZ08926.1"/>
    </source>
</evidence>
<accession>G5A6H1</accession>
<keyword evidence="2" id="KW-1185">Reference proteome</keyword>
<reference evidence="1 2" key="1">
    <citation type="journal article" date="2006" name="Science">
        <title>Phytophthora genome sequences uncover evolutionary origins and mechanisms of pathogenesis.</title>
        <authorList>
            <person name="Tyler B.M."/>
            <person name="Tripathy S."/>
            <person name="Zhang X."/>
            <person name="Dehal P."/>
            <person name="Jiang R.H."/>
            <person name="Aerts A."/>
            <person name="Arredondo F.D."/>
            <person name="Baxter L."/>
            <person name="Bensasson D."/>
            <person name="Beynon J.L."/>
            <person name="Chapman J."/>
            <person name="Damasceno C.M."/>
            <person name="Dorrance A.E."/>
            <person name="Dou D."/>
            <person name="Dickerman A.W."/>
            <person name="Dubchak I.L."/>
            <person name="Garbelotto M."/>
            <person name="Gijzen M."/>
            <person name="Gordon S.G."/>
            <person name="Govers F."/>
            <person name="Grunwald N.J."/>
            <person name="Huang W."/>
            <person name="Ivors K.L."/>
            <person name="Jones R.W."/>
            <person name="Kamoun S."/>
            <person name="Krampis K."/>
            <person name="Lamour K.H."/>
            <person name="Lee M.K."/>
            <person name="McDonald W.H."/>
            <person name="Medina M."/>
            <person name="Meijer H.J."/>
            <person name="Nordberg E.K."/>
            <person name="Maclean D.J."/>
            <person name="Ospina-Giraldo M.D."/>
            <person name="Morris P.F."/>
            <person name="Phuntumart V."/>
            <person name="Putnam N.H."/>
            <person name="Rash S."/>
            <person name="Rose J.K."/>
            <person name="Sakihama Y."/>
            <person name="Salamov A.A."/>
            <person name="Savidor A."/>
            <person name="Scheuring C.F."/>
            <person name="Smith B.M."/>
            <person name="Sobral B.W."/>
            <person name="Terry A."/>
            <person name="Torto-Alalibo T.A."/>
            <person name="Win J."/>
            <person name="Xu Z."/>
            <person name="Zhang H."/>
            <person name="Grigoriev I.V."/>
            <person name="Rokhsar D.S."/>
            <person name="Boore J.L."/>
        </authorList>
    </citation>
    <scope>NUCLEOTIDE SEQUENCE [LARGE SCALE GENOMIC DNA]</scope>
    <source>
        <strain evidence="1 2">P6497</strain>
    </source>
</reference>
<sequence>MDVADFQAASPIELDIAALKRAVEMSPSPPAKKPNLSWKRRKDELLKLRSESEALQTRLMFLKLRKTHAMLLRAGVGLSDEQRHWKNAAESEKRKYQSSKDENTQLKDQLHRCFKACRDLHTVVSVAGVKQRDLVVANPFAARVLRAELRNGHLLQPSSAVLINLETRLNARHSELEYLFHHARESILGPDGDQVTVLREGVDGTSPAVEFRRNQSMPFDATQAFRAIWKVMHMGVIPEDQTVSVIQRTKDTLVSQGHDMRELPDGGSVNVRVTAWTHMTHDSGWALVHPNVLRPGTCQFQLSLRLRTHAAPSEQNGPTLLTPVVSNVVIPSFREMLRARHQLVENALLDASMGGSVQVEQR</sequence>
<dbReference type="OMA" id="WALVHPN"/>
<gene>
    <name evidence="1" type="ORF">PHYSODRAFT_524171</name>
</gene>
<dbReference type="InParanoid" id="G5A6H1"/>
<dbReference type="GeneID" id="20660740"/>
<proteinExistence type="predicted"/>
<protein>
    <submittedName>
        <fullName evidence="1">Uncharacterized protein</fullName>
    </submittedName>
</protein>
<dbReference type="KEGG" id="psoj:PHYSODRAFT_524171"/>
<dbReference type="SMR" id="G5A6H1"/>
<dbReference type="Proteomes" id="UP000002640">
    <property type="component" value="Unassembled WGS sequence"/>
</dbReference>
<dbReference type="AlphaFoldDB" id="G5A6H1"/>
<name>G5A6H1_PHYSP</name>
<organism evidence="1 2">
    <name type="scientific">Phytophthora sojae (strain P6497)</name>
    <name type="common">Soybean stem and root rot agent</name>
    <name type="synonym">Phytophthora megasperma f. sp. glycines</name>
    <dbReference type="NCBI Taxonomy" id="1094619"/>
    <lineage>
        <taxon>Eukaryota</taxon>
        <taxon>Sar</taxon>
        <taxon>Stramenopiles</taxon>
        <taxon>Oomycota</taxon>
        <taxon>Peronosporomycetes</taxon>
        <taxon>Peronosporales</taxon>
        <taxon>Peronosporaceae</taxon>
        <taxon>Phytophthora</taxon>
    </lineage>
</organism>